<feature type="domain" description="F-box" evidence="1">
    <location>
        <begin position="1"/>
        <end position="45"/>
    </location>
</feature>
<protein>
    <recommendedName>
        <fullName evidence="1">F-box domain-containing protein</fullName>
    </recommendedName>
</protein>
<dbReference type="PROSITE" id="PS50181">
    <property type="entry name" value="FBOX"/>
    <property type="match status" value="1"/>
</dbReference>
<dbReference type="InterPro" id="IPR036047">
    <property type="entry name" value="F-box-like_dom_sf"/>
</dbReference>
<evidence type="ECO:0000313" key="3">
    <source>
        <dbReference type="Proteomes" id="UP000184330"/>
    </source>
</evidence>
<accession>A0A1L7WW23</accession>
<gene>
    <name evidence="2" type="ORF">PAC_06848</name>
</gene>
<dbReference type="SUPFAM" id="SSF81383">
    <property type="entry name" value="F-box domain"/>
    <property type="match status" value="1"/>
</dbReference>
<dbReference type="InterPro" id="IPR001810">
    <property type="entry name" value="F-box_dom"/>
</dbReference>
<name>A0A1L7WW23_9HELO</name>
<dbReference type="OrthoDB" id="3516938at2759"/>
<evidence type="ECO:0000313" key="2">
    <source>
        <dbReference type="EMBL" id="CZR56959.1"/>
    </source>
</evidence>
<keyword evidence="3" id="KW-1185">Reference proteome</keyword>
<sequence length="189" mass="21596">MDHLSKLPVEILIQIISHLPSTDFLPLVHLSKFFEKFMKTNAKELCNAALTTQPQLSDLSTYFEPTLREGWLIPTVSEHLAEKINATENPTTLTEKELSYICNPGPEYLIFLEYLDEAHENEECRSGTNKSNSGTSGFLAWSCLLKFGIMQRRRGNGPLGRLVWYYRLEGEAGSSVREERAEEELERLE</sequence>
<dbReference type="EMBL" id="FJOG01000009">
    <property type="protein sequence ID" value="CZR56959.1"/>
    <property type="molecule type" value="Genomic_DNA"/>
</dbReference>
<organism evidence="2 3">
    <name type="scientific">Phialocephala subalpina</name>
    <dbReference type="NCBI Taxonomy" id="576137"/>
    <lineage>
        <taxon>Eukaryota</taxon>
        <taxon>Fungi</taxon>
        <taxon>Dikarya</taxon>
        <taxon>Ascomycota</taxon>
        <taxon>Pezizomycotina</taxon>
        <taxon>Leotiomycetes</taxon>
        <taxon>Helotiales</taxon>
        <taxon>Mollisiaceae</taxon>
        <taxon>Phialocephala</taxon>
        <taxon>Phialocephala fortinii species complex</taxon>
    </lineage>
</organism>
<proteinExistence type="predicted"/>
<dbReference type="AlphaFoldDB" id="A0A1L7WW23"/>
<reference evidence="2 3" key="1">
    <citation type="submission" date="2016-03" db="EMBL/GenBank/DDBJ databases">
        <authorList>
            <person name="Ploux O."/>
        </authorList>
    </citation>
    <scope>NUCLEOTIDE SEQUENCE [LARGE SCALE GENOMIC DNA]</scope>
    <source>
        <strain evidence="2 3">UAMH 11012</strain>
    </source>
</reference>
<evidence type="ECO:0000259" key="1">
    <source>
        <dbReference type="PROSITE" id="PS50181"/>
    </source>
</evidence>
<dbReference type="Proteomes" id="UP000184330">
    <property type="component" value="Unassembled WGS sequence"/>
</dbReference>